<accession>A0ABS4QFA3</accession>
<keyword evidence="8" id="KW-1185">Reference proteome</keyword>
<evidence type="ECO:0000256" key="2">
    <source>
        <dbReference type="ARBA" id="ARBA00005297"/>
    </source>
</evidence>
<reference evidence="7 8" key="1">
    <citation type="submission" date="2021-03" db="EMBL/GenBank/DDBJ databases">
        <title>Sequencing the genomes of 1000 actinobacteria strains.</title>
        <authorList>
            <person name="Klenk H.-P."/>
        </authorList>
    </citation>
    <scope>NUCLEOTIDE SEQUENCE [LARGE SCALE GENOMIC DNA]</scope>
    <source>
        <strain evidence="7 8">DSM 45516</strain>
    </source>
</reference>
<evidence type="ECO:0000313" key="8">
    <source>
        <dbReference type="Proteomes" id="UP001519325"/>
    </source>
</evidence>
<evidence type="ECO:0000256" key="5">
    <source>
        <dbReference type="ARBA" id="ARBA00041564"/>
    </source>
</evidence>
<keyword evidence="4 7" id="KW-0413">Isomerase</keyword>
<dbReference type="GO" id="GO:0008909">
    <property type="term" value="F:isochorismate synthase activity"/>
    <property type="evidence" value="ECO:0007669"/>
    <property type="project" value="UniProtKB-EC"/>
</dbReference>
<evidence type="ECO:0000256" key="3">
    <source>
        <dbReference type="ARBA" id="ARBA00012824"/>
    </source>
</evidence>
<dbReference type="InterPro" id="IPR005801">
    <property type="entry name" value="ADC_synthase"/>
</dbReference>
<dbReference type="PANTHER" id="PTHR42839">
    <property type="entry name" value="ISOCHORISMATE SYNTHASE ENTC"/>
    <property type="match status" value="1"/>
</dbReference>
<sequence length="394" mass="40416">MPRGAGRARKGNAINIFSPARSEATAALSPSATAFVLSRPHATVQADGQTATYQDAGKAASALRSGTVTHIVGALPFDPAAPAALWAPTSVTITEGPLRATGAPLPRITVEAAIPEAAQHLQRLKSLIATLSDADTALEKVVLARALRLAAASPVTAAQILDRLVAGDAFGNGFSVDLTAAGPAYTGKSLVGATPEVLVRRTGDVVTCHPLAGSAPRHPDPAVDRETAAALLDSPKNLREHAFVIDQVRAALTPLCREVNIPDMPELTSTPKLWHLGTPITAVVRDPAVTALDLALAMHPTPAICGTPTAAARDLIADLEGDRGFYAGAVGWAAADGDGEWMVSIRCAELSADGRSILAYAGGGIVAESDPEAELAETTTKFGTMLAALGATEH</sequence>
<dbReference type="NCBIfam" id="TIGR00543">
    <property type="entry name" value="isochor_syn"/>
    <property type="match status" value="1"/>
</dbReference>
<dbReference type="EMBL" id="JAGGMR010000001">
    <property type="protein sequence ID" value="MBP2190368.1"/>
    <property type="molecule type" value="Genomic_DNA"/>
</dbReference>
<evidence type="ECO:0000256" key="1">
    <source>
        <dbReference type="ARBA" id="ARBA00000799"/>
    </source>
</evidence>
<comment type="similarity">
    <text evidence="2">Belongs to the isochorismate synthase family.</text>
</comment>
<dbReference type="SUPFAM" id="SSF56322">
    <property type="entry name" value="ADC synthase"/>
    <property type="match status" value="1"/>
</dbReference>
<dbReference type="Pfam" id="PF00425">
    <property type="entry name" value="Chorismate_bind"/>
    <property type="match status" value="1"/>
</dbReference>
<comment type="catalytic activity">
    <reaction evidence="1">
        <text>chorismate = isochorismate</text>
        <dbReference type="Rhea" id="RHEA:18985"/>
        <dbReference type="ChEBI" id="CHEBI:29748"/>
        <dbReference type="ChEBI" id="CHEBI:29780"/>
        <dbReference type="EC" id="5.4.4.2"/>
    </reaction>
</comment>
<dbReference type="PANTHER" id="PTHR42839:SF2">
    <property type="entry name" value="ISOCHORISMATE SYNTHASE ENTC"/>
    <property type="match status" value="1"/>
</dbReference>
<proteinExistence type="inferred from homology"/>
<dbReference type="Proteomes" id="UP001519325">
    <property type="component" value="Unassembled WGS sequence"/>
</dbReference>
<evidence type="ECO:0000259" key="6">
    <source>
        <dbReference type="Pfam" id="PF00425"/>
    </source>
</evidence>
<dbReference type="EC" id="5.4.4.2" evidence="3"/>
<evidence type="ECO:0000313" key="7">
    <source>
        <dbReference type="EMBL" id="MBP2190368.1"/>
    </source>
</evidence>
<dbReference type="InterPro" id="IPR004561">
    <property type="entry name" value="IsoChor_synthase"/>
</dbReference>
<feature type="domain" description="Chorismate-utilising enzyme C-terminal" evidence="6">
    <location>
        <begin position="119"/>
        <end position="381"/>
    </location>
</feature>
<dbReference type="Gene3D" id="3.60.120.10">
    <property type="entry name" value="Anthranilate synthase"/>
    <property type="match status" value="1"/>
</dbReference>
<gene>
    <name evidence="7" type="ORF">BJ987_003269</name>
</gene>
<comment type="caution">
    <text evidence="7">The sequence shown here is derived from an EMBL/GenBank/DDBJ whole genome shotgun (WGS) entry which is preliminary data.</text>
</comment>
<dbReference type="RefSeq" id="WP_209890398.1">
    <property type="nucleotide sequence ID" value="NZ_JAGGMR010000001.1"/>
</dbReference>
<organism evidence="7 8">
    <name type="scientific">Nocardia goodfellowii</name>
    <dbReference type="NCBI Taxonomy" id="882446"/>
    <lineage>
        <taxon>Bacteria</taxon>
        <taxon>Bacillati</taxon>
        <taxon>Actinomycetota</taxon>
        <taxon>Actinomycetes</taxon>
        <taxon>Mycobacteriales</taxon>
        <taxon>Nocardiaceae</taxon>
        <taxon>Nocardia</taxon>
    </lineage>
</organism>
<name>A0ABS4QFA3_9NOCA</name>
<evidence type="ECO:0000256" key="4">
    <source>
        <dbReference type="ARBA" id="ARBA00023235"/>
    </source>
</evidence>
<dbReference type="InterPro" id="IPR015890">
    <property type="entry name" value="Chorismate_C"/>
</dbReference>
<protein>
    <recommendedName>
        <fullName evidence="3">isochorismate synthase</fullName>
        <ecNumber evidence="3">5.4.4.2</ecNumber>
    </recommendedName>
    <alternativeName>
        <fullName evidence="5">Isochorismate mutase</fullName>
    </alternativeName>
</protein>